<dbReference type="PaxDb" id="449447-MAE_37990"/>
<organism evidence="1 2">
    <name type="scientific">Microcystis aeruginosa (strain NIES-843 / IAM M-2473)</name>
    <dbReference type="NCBI Taxonomy" id="449447"/>
    <lineage>
        <taxon>Bacteria</taxon>
        <taxon>Bacillati</taxon>
        <taxon>Cyanobacteriota</taxon>
        <taxon>Cyanophyceae</taxon>
        <taxon>Oscillatoriophycideae</taxon>
        <taxon>Chroococcales</taxon>
        <taxon>Microcystaceae</taxon>
        <taxon>Microcystis</taxon>
    </lineage>
</organism>
<dbReference type="EnsemblBacteria" id="BAG03621">
    <property type="protein sequence ID" value="BAG03621"/>
    <property type="gene ID" value="MAE_37990"/>
</dbReference>
<name>B0JPP7_MICAN</name>
<dbReference type="EMBL" id="AP009552">
    <property type="protein sequence ID" value="BAG03621.1"/>
    <property type="molecule type" value="Genomic_DNA"/>
</dbReference>
<evidence type="ECO:0008006" key="3">
    <source>
        <dbReference type="Google" id="ProtNLM"/>
    </source>
</evidence>
<dbReference type="InterPro" id="IPR013424">
    <property type="entry name" value="Ice-binding_C"/>
</dbReference>
<gene>
    <name evidence="1" type="ordered locus">MAE_37990</name>
</gene>
<reference evidence="1 2" key="1">
    <citation type="journal article" date="2007" name="DNA Res.">
        <title>Complete genomic structure of the bloom-forming toxic cyanobacterium Microcystis aeruginosa NIES-843.</title>
        <authorList>
            <person name="Kaneko T."/>
            <person name="Nakajima N."/>
            <person name="Okamoto S."/>
            <person name="Suzuki I."/>
            <person name="Tanabe Y."/>
            <person name="Tamaoki M."/>
            <person name="Nakamura Y."/>
            <person name="Kasai F."/>
            <person name="Watanabe A."/>
            <person name="Kawashima K."/>
            <person name="Kishida Y."/>
            <person name="Ono A."/>
            <person name="Shimizu Y."/>
            <person name="Takahashi C."/>
            <person name="Minami C."/>
            <person name="Fujishiro T."/>
            <person name="Kohara M."/>
            <person name="Katoh M."/>
            <person name="Nakazaki N."/>
            <person name="Nakayama S."/>
            <person name="Yamada M."/>
            <person name="Tabata S."/>
            <person name="Watanabe M.M."/>
        </authorList>
    </citation>
    <scope>NUCLEOTIDE SEQUENCE [LARGE SCALE GENOMIC DNA]</scope>
    <source>
        <strain evidence="2">NIES-843 / IAM M-247</strain>
    </source>
</reference>
<dbReference type="KEGG" id="mar:MAE_37990"/>
<protein>
    <recommendedName>
        <fullName evidence="3">PEP-CTERM protein-sorting domain-containing protein</fullName>
    </recommendedName>
</protein>
<dbReference type="HOGENOM" id="CLU_1223577_0_0_3"/>
<sequence length="222" mass="23040">MSSNVNVLKKVSLAAVGMIAIDLTGATHAFAVSIGFEGLPDGTVVTNQFSDVVFSANAGFVNKVTTQPGIGFGDNFICTAPTAGGINCTQETILTFSSGVNNLSFYQVGDNASGVVALVDVFQNGLFSVTVNILGFNDSSVPNLVDLTGFSNVSSIRIYNITDPAGLGWDNFQFDVATKPVSTPEPTSTISLLALGTLGAASTLKRKLKPSQSTEKETTKVS</sequence>
<proteinExistence type="predicted"/>
<evidence type="ECO:0000313" key="1">
    <source>
        <dbReference type="EMBL" id="BAG03621.1"/>
    </source>
</evidence>
<dbReference type="Proteomes" id="UP000001510">
    <property type="component" value="Chromosome"/>
</dbReference>
<dbReference type="RefSeq" id="WP_012266590.1">
    <property type="nucleotide sequence ID" value="NC_010296.1"/>
</dbReference>
<keyword evidence="2" id="KW-1185">Reference proteome</keyword>
<evidence type="ECO:0000313" key="2">
    <source>
        <dbReference type="Proteomes" id="UP000001510"/>
    </source>
</evidence>
<dbReference type="AlphaFoldDB" id="B0JPP7"/>
<dbReference type="eggNOG" id="COG5563">
    <property type="taxonomic scope" value="Bacteria"/>
</dbReference>
<accession>B0JPP7</accession>
<dbReference type="NCBIfam" id="TIGR02595">
    <property type="entry name" value="PEP_CTERM"/>
    <property type="match status" value="1"/>
</dbReference>